<protein>
    <recommendedName>
        <fullName evidence="9">Nuclear receptor domain-containing protein</fullName>
    </recommendedName>
</protein>
<name>A0AAV5T9T4_9BILA</name>
<evidence type="ECO:0000256" key="5">
    <source>
        <dbReference type="ARBA" id="ARBA00023125"/>
    </source>
</evidence>
<keyword evidence="6" id="KW-0804">Transcription</keyword>
<dbReference type="PANTHER" id="PTHR46011:SF6">
    <property type="entry name" value="HIGH ZINC ACTIVATED NUCLEAR RECEPTOR PROTEIN"/>
    <property type="match status" value="1"/>
</dbReference>
<reference evidence="10" key="1">
    <citation type="submission" date="2023-10" db="EMBL/GenBank/DDBJ databases">
        <title>Genome assembly of Pristionchus species.</title>
        <authorList>
            <person name="Yoshida K."/>
            <person name="Sommer R.J."/>
        </authorList>
    </citation>
    <scope>NUCLEOTIDE SEQUENCE</scope>
    <source>
        <strain evidence="10">RS0144</strain>
    </source>
</reference>
<evidence type="ECO:0000256" key="4">
    <source>
        <dbReference type="ARBA" id="ARBA00023015"/>
    </source>
</evidence>
<dbReference type="InterPro" id="IPR000536">
    <property type="entry name" value="Nucl_hrmn_rcpt_lig-bd"/>
</dbReference>
<dbReference type="GO" id="GO:0005634">
    <property type="term" value="C:nucleus"/>
    <property type="evidence" value="ECO:0007669"/>
    <property type="project" value="TreeGrafter"/>
</dbReference>
<keyword evidence="4" id="KW-0805">Transcription regulation</keyword>
<keyword evidence="7" id="KW-0675">Receptor</keyword>
<keyword evidence="8" id="KW-0539">Nucleus</keyword>
<dbReference type="EMBL" id="BTSX01000004">
    <property type="protein sequence ID" value="GMS91870.1"/>
    <property type="molecule type" value="Genomic_DNA"/>
</dbReference>
<gene>
    <name evidence="10" type="ORF">PENTCL1PPCAC_14045</name>
</gene>
<organism evidence="10 11">
    <name type="scientific">Pristionchus entomophagus</name>
    <dbReference type="NCBI Taxonomy" id="358040"/>
    <lineage>
        <taxon>Eukaryota</taxon>
        <taxon>Metazoa</taxon>
        <taxon>Ecdysozoa</taxon>
        <taxon>Nematoda</taxon>
        <taxon>Chromadorea</taxon>
        <taxon>Rhabditida</taxon>
        <taxon>Rhabditina</taxon>
        <taxon>Diplogasteromorpha</taxon>
        <taxon>Diplogasteroidea</taxon>
        <taxon>Neodiplogasteridae</taxon>
        <taxon>Pristionchus</taxon>
    </lineage>
</organism>
<keyword evidence="2" id="KW-0863">Zinc-finger</keyword>
<dbReference type="SUPFAM" id="SSF48508">
    <property type="entry name" value="Nuclear receptor ligand-binding domain"/>
    <property type="match status" value="1"/>
</dbReference>
<dbReference type="PANTHER" id="PTHR46011">
    <property type="entry name" value="NUCLEAR HORMONE RECEPTOR FAMILY MEMBER NHR-86-RELATED"/>
    <property type="match status" value="1"/>
</dbReference>
<dbReference type="Gene3D" id="3.30.50.10">
    <property type="entry name" value="Erythroid Transcription Factor GATA-1, subunit A"/>
    <property type="match status" value="1"/>
</dbReference>
<dbReference type="GO" id="GO:0043565">
    <property type="term" value="F:sequence-specific DNA binding"/>
    <property type="evidence" value="ECO:0007669"/>
    <property type="project" value="InterPro"/>
</dbReference>
<evidence type="ECO:0000259" key="9">
    <source>
        <dbReference type="PROSITE" id="PS51030"/>
    </source>
</evidence>
<dbReference type="InterPro" id="IPR001628">
    <property type="entry name" value="Znf_hrmn_rcpt"/>
</dbReference>
<evidence type="ECO:0000256" key="3">
    <source>
        <dbReference type="ARBA" id="ARBA00022833"/>
    </source>
</evidence>
<evidence type="ECO:0000256" key="7">
    <source>
        <dbReference type="ARBA" id="ARBA00023170"/>
    </source>
</evidence>
<dbReference type="GO" id="GO:0008270">
    <property type="term" value="F:zinc ion binding"/>
    <property type="evidence" value="ECO:0007669"/>
    <property type="project" value="UniProtKB-KW"/>
</dbReference>
<dbReference type="Pfam" id="PF00105">
    <property type="entry name" value="zf-C4"/>
    <property type="match status" value="1"/>
</dbReference>
<evidence type="ECO:0000256" key="2">
    <source>
        <dbReference type="ARBA" id="ARBA00022771"/>
    </source>
</evidence>
<keyword evidence="3" id="KW-0862">Zinc</keyword>
<evidence type="ECO:0000256" key="6">
    <source>
        <dbReference type="ARBA" id="ARBA00023163"/>
    </source>
</evidence>
<evidence type="ECO:0000256" key="1">
    <source>
        <dbReference type="ARBA" id="ARBA00022723"/>
    </source>
</evidence>
<dbReference type="InterPro" id="IPR013088">
    <property type="entry name" value="Znf_NHR/GATA"/>
</dbReference>
<dbReference type="PROSITE" id="PS51030">
    <property type="entry name" value="NUCLEAR_REC_DBD_2"/>
    <property type="match status" value="1"/>
</dbReference>
<keyword evidence="11" id="KW-1185">Reference proteome</keyword>
<evidence type="ECO:0000313" key="11">
    <source>
        <dbReference type="Proteomes" id="UP001432027"/>
    </source>
</evidence>
<dbReference type="GO" id="GO:0003700">
    <property type="term" value="F:DNA-binding transcription factor activity"/>
    <property type="evidence" value="ECO:0007669"/>
    <property type="project" value="InterPro"/>
</dbReference>
<dbReference type="PRINTS" id="PR00047">
    <property type="entry name" value="STROIDFINGER"/>
</dbReference>
<dbReference type="SUPFAM" id="SSF57716">
    <property type="entry name" value="Glucocorticoid receptor-like (DNA-binding domain)"/>
    <property type="match status" value="1"/>
</dbReference>
<sequence length="376" mass="43072">MNYSSTRGKCLICSTPNTSMSLGIDACRSCTAFFKRAHLSGRHLACRKGDRQCSLIRASEAVPNSVCRGCRYDRCIALGMEYGRPKKLVKIHEKEVKDDAELSLIPAGGSKESLLDRIGRERASCVERRRVQELELARRNKLARLPHPTEEVYLADFDCSLTAFDITVADTWQLFLTVFPSLTKLSCEDQREIFRLSGPQFARLDCFTRTKRIWGDFAFSKYAMCSVRICADMEAPEEAIGKRKGAANQYEILEYTRAFHRDHLAVMVPSFEKAAISERETDAMLALMMCESEFQNDLSDNILDFLNEIRHEILANLHCYYTEEMGLIEYSTRLCSLLTLCDTFREGDLIFNEFFRMQVKIFDLHVTETKLSDLIL</sequence>
<dbReference type="Proteomes" id="UP001432027">
    <property type="component" value="Unassembled WGS sequence"/>
</dbReference>
<keyword evidence="5" id="KW-0238">DNA-binding</keyword>
<keyword evidence="1" id="KW-0479">Metal-binding</keyword>
<evidence type="ECO:0000313" key="10">
    <source>
        <dbReference type="EMBL" id="GMS91870.1"/>
    </source>
</evidence>
<feature type="domain" description="Nuclear receptor" evidence="9">
    <location>
        <begin position="7"/>
        <end position="87"/>
    </location>
</feature>
<dbReference type="InterPro" id="IPR035500">
    <property type="entry name" value="NHR-like_dom_sf"/>
</dbReference>
<accession>A0AAV5T9T4</accession>
<dbReference type="AlphaFoldDB" id="A0AAV5T9T4"/>
<evidence type="ECO:0000256" key="8">
    <source>
        <dbReference type="ARBA" id="ARBA00023242"/>
    </source>
</evidence>
<comment type="caution">
    <text evidence="10">The sequence shown here is derived from an EMBL/GenBank/DDBJ whole genome shotgun (WGS) entry which is preliminary data.</text>
</comment>
<dbReference type="SMART" id="SM00399">
    <property type="entry name" value="ZnF_C4"/>
    <property type="match status" value="1"/>
</dbReference>
<proteinExistence type="predicted"/>
<dbReference type="Pfam" id="PF00104">
    <property type="entry name" value="Hormone_recep"/>
    <property type="match status" value="1"/>
</dbReference>